<comment type="caution">
    <text evidence="7">The sequence shown here is derived from an EMBL/GenBank/DDBJ whole genome shotgun (WGS) entry which is preliminary data.</text>
</comment>
<comment type="subunit">
    <text evidence="4">Binds to mitochondrial small subunit 15S rRNA.</text>
</comment>
<feature type="repeat" description="PPR" evidence="5">
    <location>
        <begin position="658"/>
        <end position="692"/>
    </location>
</feature>
<dbReference type="Pfam" id="PF13812">
    <property type="entry name" value="PPR_3"/>
    <property type="match status" value="1"/>
</dbReference>
<accession>A0A4R0RNF9</accession>
<dbReference type="Gene3D" id="1.25.40.10">
    <property type="entry name" value="Tetratricopeptide repeat domain"/>
    <property type="match status" value="4"/>
</dbReference>
<evidence type="ECO:0000256" key="1">
    <source>
        <dbReference type="ARBA" id="ARBA00006192"/>
    </source>
</evidence>
<sequence length="1226" mass="139096">MLEPIAASALNTFFNSARPTVCSRLPALAMVAVATAFPPDFFTPIPRRLKGKERALPEFGGYGEERRAHAHSAACAEHAISPARYSVACSDSTTSRSRIRRPHANRSRTPQALHAWIHTTDVAQRRHASNHSVAAHKTSVLHRSTAPHLQSDTPPHMQPNAAPHTQSDTVSDLQSDASGSSRDASDRPSTPPFSGGFSEPGDHADIVHLKKHFQDPTLNTVQQCQAFIQRVVEDAEDYFDLEKAWYAYQRVQTEVGLTDSTTGLILRLMERLLNSIPSEVDSTSWRLWSLRIRPVLHDIEPWTHKLESPEHSAFLVNCLLLSAQALSGNFLQTTQGIDDLWNDRPPGDVCERRALLATRTALVSTAHYLGPVSVLEFIARRWAHFGPYLSWGPLGALPFERRDFQPLRQVVRGAVIDVLASIPDHLDTYMKLCEEWSPEQQVEMGQYLIEVLCRVVDGVDEAGRIFQDMLDQGLSPSLYHRTLLIRTLAKDQQPQLATELFLELFKEHVQTFVPAVWSCGLYVFSTLQDMERCEYFFNRLQEENALIDGDVATLIHCHAIARNPARAVEVFEAYCDAFSDSHQTFPSNVVHWTSLLLAFAEVNDINALLMWLQRMEERGFQADEFVYSILVDSYVRRQKHEELEVLLQRMRAAGHPPDRFAYTSLIAHSTKAKDVEVADALFKRALEDGIEADAIMVKSLMDAHVEAGSWRGVILAFDYLQSHKMRLGLSIWTTLIKAYVLMGAPFRVVSALFTRLEEVGIRADARAFALLMQSACDAGRMRTAVNMLNEIDRYSKDVPGSVQVNGYMLTIIMAGYLRVRDKVRARAVFEDMKKRKIDPTSVTYGSIVKSYANERSEESLRIAEDFLSQLFEEEQQESGWLPKDQGRARALETVYRPLMTSWAKKVKPEEVVRVHEDMLSHGGEATLGTYTVLLDAYRRDRNDVAVSQLWPLIMELGERHATRLDSFVSATGLDPNTVPRRHQSNILSVPFSIFIDAMSQCGRHSAVAYVWGELQRKGFTLDSHSWNHLAVALVRAGEPERAFEIVERVILPNRQQTTTPSPRDTQPQSPLLEDLPEAYVEHRDLPEDESPMHVVRRRAARQLLIGHKAKRWMMAFDKGDYAHPLYILHSISPGWSIWRPHNSTMYVLGGALSHLHAGGSIQAVHSYEEGIRKQVRATSEEELQERREKAARALHHIYNHCPETVATILEWQRWQRSKNERKRRYR</sequence>
<comment type="function">
    <text evidence="3">Regulates mitochondrial small subunit maturation by controlling 15S rRNA 5'-end processing. Localizes to the 5' precursor of the 15S rRNA in a position that is subsequently occupied by mS47 in the mature yeast mtSSU. Uses structure and sequence-specific RNA recognition, binding to a single-stranded region of the precursor and specifically recognizing bases -6 to -1. The exchange of Ccm1 for mS47 is coupled to the irreversible removal of precursor rRNA that is accompanied by conformational changes of the mitoribosomal proteins uS5m and mS26. These conformational changes signal completion of 5'-end rRNA processing through protection of the mature 5'-end of the 15S rRNA and stabilization of mS47. The removal of the 5' precursor together with the dissociation of Ccm1 may be catalyzed by the 5'-3' exoribonuclease Pet127. Involved in the specific removal of group I introns in mitochondrial encoded transcripts.</text>
</comment>
<evidence type="ECO:0000313" key="7">
    <source>
        <dbReference type="EMBL" id="TCD67565.1"/>
    </source>
</evidence>
<feature type="compositionally biased region" description="Basic residues" evidence="6">
    <location>
        <begin position="97"/>
        <end position="106"/>
    </location>
</feature>
<dbReference type="Proteomes" id="UP000292702">
    <property type="component" value="Unassembled WGS sequence"/>
</dbReference>
<proteinExistence type="inferred from homology"/>
<feature type="repeat" description="PPR" evidence="5">
    <location>
        <begin position="623"/>
        <end position="657"/>
    </location>
</feature>
<evidence type="ECO:0000256" key="5">
    <source>
        <dbReference type="PROSITE-ProRule" id="PRU00708"/>
    </source>
</evidence>
<feature type="repeat" description="PPR" evidence="5">
    <location>
        <begin position="805"/>
        <end position="839"/>
    </location>
</feature>
<evidence type="ECO:0000313" key="8">
    <source>
        <dbReference type="Proteomes" id="UP000292702"/>
    </source>
</evidence>
<protein>
    <recommendedName>
        <fullName evidence="9">Pentacotripeptide-repeat region of PRORP domain-containing protein</fullName>
    </recommendedName>
</protein>
<feature type="compositionally biased region" description="Polar residues" evidence="6">
    <location>
        <begin position="163"/>
        <end position="174"/>
    </location>
</feature>
<dbReference type="PANTHER" id="PTHR47447:SF17">
    <property type="entry name" value="OS12G0638900 PROTEIN"/>
    <property type="match status" value="1"/>
</dbReference>
<dbReference type="AlphaFoldDB" id="A0A4R0RNF9"/>
<name>A0A4R0RNF9_9APHY</name>
<evidence type="ECO:0000256" key="2">
    <source>
        <dbReference type="ARBA" id="ARBA00022737"/>
    </source>
</evidence>
<evidence type="ECO:0000256" key="6">
    <source>
        <dbReference type="SAM" id="MobiDB-lite"/>
    </source>
</evidence>
<keyword evidence="8" id="KW-1185">Reference proteome</keyword>
<comment type="similarity">
    <text evidence="1">Belongs to the CCM1 family.</text>
</comment>
<dbReference type="OrthoDB" id="185373at2759"/>
<dbReference type="NCBIfam" id="TIGR00756">
    <property type="entry name" value="PPR"/>
    <property type="match status" value="2"/>
</dbReference>
<dbReference type="PROSITE" id="PS51375">
    <property type="entry name" value="PPR"/>
    <property type="match status" value="3"/>
</dbReference>
<evidence type="ECO:0000256" key="3">
    <source>
        <dbReference type="ARBA" id="ARBA00044493"/>
    </source>
</evidence>
<dbReference type="STRING" id="92696.A0A4R0RNF9"/>
<gene>
    <name evidence="7" type="ORF">EIP91_012262</name>
</gene>
<dbReference type="PANTHER" id="PTHR47447">
    <property type="entry name" value="OS03G0856100 PROTEIN"/>
    <property type="match status" value="1"/>
</dbReference>
<evidence type="ECO:0008006" key="9">
    <source>
        <dbReference type="Google" id="ProtNLM"/>
    </source>
</evidence>
<reference evidence="7 8" key="1">
    <citation type="submission" date="2018-11" db="EMBL/GenBank/DDBJ databases">
        <title>Genome assembly of Steccherinum ochraceum LE-BIN_3174, the white-rot fungus of the Steccherinaceae family (The Residual Polyporoid clade, Polyporales, Basidiomycota).</title>
        <authorList>
            <person name="Fedorova T.V."/>
            <person name="Glazunova O.A."/>
            <person name="Landesman E.O."/>
            <person name="Moiseenko K.V."/>
            <person name="Psurtseva N.V."/>
            <person name="Savinova O.S."/>
            <person name="Shakhova N.V."/>
            <person name="Tyazhelova T.V."/>
            <person name="Vasina D.V."/>
        </authorList>
    </citation>
    <scope>NUCLEOTIDE SEQUENCE [LARGE SCALE GENOMIC DNA]</scope>
    <source>
        <strain evidence="7 8">LE-BIN_3174</strain>
    </source>
</reference>
<dbReference type="EMBL" id="RWJN01000093">
    <property type="protein sequence ID" value="TCD67565.1"/>
    <property type="molecule type" value="Genomic_DNA"/>
</dbReference>
<organism evidence="7 8">
    <name type="scientific">Steccherinum ochraceum</name>
    <dbReference type="NCBI Taxonomy" id="92696"/>
    <lineage>
        <taxon>Eukaryota</taxon>
        <taxon>Fungi</taxon>
        <taxon>Dikarya</taxon>
        <taxon>Basidiomycota</taxon>
        <taxon>Agaricomycotina</taxon>
        <taxon>Agaricomycetes</taxon>
        <taxon>Polyporales</taxon>
        <taxon>Steccherinaceae</taxon>
        <taxon>Steccherinum</taxon>
    </lineage>
</organism>
<dbReference type="Pfam" id="PF01535">
    <property type="entry name" value="PPR"/>
    <property type="match status" value="2"/>
</dbReference>
<evidence type="ECO:0000256" key="4">
    <source>
        <dbReference type="ARBA" id="ARBA00044511"/>
    </source>
</evidence>
<dbReference type="InterPro" id="IPR002885">
    <property type="entry name" value="PPR_rpt"/>
</dbReference>
<feature type="region of interest" description="Disordered" evidence="6">
    <location>
        <begin position="91"/>
        <end position="201"/>
    </location>
</feature>
<keyword evidence="2" id="KW-0677">Repeat</keyword>
<dbReference type="InterPro" id="IPR011990">
    <property type="entry name" value="TPR-like_helical_dom_sf"/>
</dbReference>